<sequence>MTVGRPFLMEMNSGTYSLGQLFSPHVQFLLNLLPRMKTPAINPPPLLIKKMTRLP</sequence>
<name>A0A9K3HFD4_HELAN</name>
<evidence type="ECO:0000313" key="1">
    <source>
        <dbReference type="EMBL" id="KAF5777283.1"/>
    </source>
</evidence>
<gene>
    <name evidence="1" type="ORF">HanXRQr2_Chr12g0533831</name>
</gene>
<dbReference type="EMBL" id="MNCJ02000327">
    <property type="protein sequence ID" value="KAF5777283.1"/>
    <property type="molecule type" value="Genomic_DNA"/>
</dbReference>
<organism evidence="1 2">
    <name type="scientific">Helianthus annuus</name>
    <name type="common">Common sunflower</name>
    <dbReference type="NCBI Taxonomy" id="4232"/>
    <lineage>
        <taxon>Eukaryota</taxon>
        <taxon>Viridiplantae</taxon>
        <taxon>Streptophyta</taxon>
        <taxon>Embryophyta</taxon>
        <taxon>Tracheophyta</taxon>
        <taxon>Spermatophyta</taxon>
        <taxon>Magnoliopsida</taxon>
        <taxon>eudicotyledons</taxon>
        <taxon>Gunneridae</taxon>
        <taxon>Pentapetalae</taxon>
        <taxon>asterids</taxon>
        <taxon>campanulids</taxon>
        <taxon>Asterales</taxon>
        <taxon>Asteraceae</taxon>
        <taxon>Asteroideae</taxon>
        <taxon>Heliantheae alliance</taxon>
        <taxon>Heliantheae</taxon>
        <taxon>Helianthus</taxon>
    </lineage>
</organism>
<protein>
    <submittedName>
        <fullName evidence="1">Uncharacterized protein</fullName>
    </submittedName>
</protein>
<proteinExistence type="predicted"/>
<comment type="caution">
    <text evidence="1">The sequence shown here is derived from an EMBL/GenBank/DDBJ whole genome shotgun (WGS) entry which is preliminary data.</text>
</comment>
<reference evidence="1" key="1">
    <citation type="journal article" date="2017" name="Nature">
        <title>The sunflower genome provides insights into oil metabolism, flowering and Asterid evolution.</title>
        <authorList>
            <person name="Badouin H."/>
            <person name="Gouzy J."/>
            <person name="Grassa C.J."/>
            <person name="Murat F."/>
            <person name="Staton S.E."/>
            <person name="Cottret L."/>
            <person name="Lelandais-Briere C."/>
            <person name="Owens G.L."/>
            <person name="Carrere S."/>
            <person name="Mayjonade B."/>
            <person name="Legrand L."/>
            <person name="Gill N."/>
            <person name="Kane N.C."/>
            <person name="Bowers J.E."/>
            <person name="Hubner S."/>
            <person name="Bellec A."/>
            <person name="Berard A."/>
            <person name="Berges H."/>
            <person name="Blanchet N."/>
            <person name="Boniface M.C."/>
            <person name="Brunel D."/>
            <person name="Catrice O."/>
            <person name="Chaidir N."/>
            <person name="Claudel C."/>
            <person name="Donnadieu C."/>
            <person name="Faraut T."/>
            <person name="Fievet G."/>
            <person name="Helmstetter N."/>
            <person name="King M."/>
            <person name="Knapp S.J."/>
            <person name="Lai Z."/>
            <person name="Le Paslier M.C."/>
            <person name="Lippi Y."/>
            <person name="Lorenzon L."/>
            <person name="Mandel J.R."/>
            <person name="Marage G."/>
            <person name="Marchand G."/>
            <person name="Marquand E."/>
            <person name="Bret-Mestries E."/>
            <person name="Morien E."/>
            <person name="Nambeesan S."/>
            <person name="Nguyen T."/>
            <person name="Pegot-Espagnet P."/>
            <person name="Pouilly N."/>
            <person name="Raftis F."/>
            <person name="Sallet E."/>
            <person name="Schiex T."/>
            <person name="Thomas J."/>
            <person name="Vandecasteele C."/>
            <person name="Vares D."/>
            <person name="Vear F."/>
            <person name="Vautrin S."/>
            <person name="Crespi M."/>
            <person name="Mangin B."/>
            <person name="Burke J.M."/>
            <person name="Salse J."/>
            <person name="Munos S."/>
            <person name="Vincourt P."/>
            <person name="Rieseberg L.H."/>
            <person name="Langlade N.B."/>
        </authorList>
    </citation>
    <scope>NUCLEOTIDE SEQUENCE</scope>
    <source>
        <tissue evidence="1">Leaves</tissue>
    </source>
</reference>
<accession>A0A9K3HFD4</accession>
<dbReference type="AlphaFoldDB" id="A0A9K3HFD4"/>
<dbReference type="Proteomes" id="UP000215914">
    <property type="component" value="Unassembled WGS sequence"/>
</dbReference>
<keyword evidence="2" id="KW-1185">Reference proteome</keyword>
<evidence type="ECO:0000313" key="2">
    <source>
        <dbReference type="Proteomes" id="UP000215914"/>
    </source>
</evidence>
<reference evidence="1" key="2">
    <citation type="submission" date="2020-06" db="EMBL/GenBank/DDBJ databases">
        <title>Helianthus annuus Genome sequencing and assembly Release 2.</title>
        <authorList>
            <person name="Gouzy J."/>
            <person name="Langlade N."/>
            <person name="Munos S."/>
        </authorList>
    </citation>
    <scope>NUCLEOTIDE SEQUENCE</scope>
    <source>
        <tissue evidence="1">Leaves</tissue>
    </source>
</reference>
<dbReference type="Gramene" id="mRNA:HanXRQr2_Chr12g0533831">
    <property type="protein sequence ID" value="CDS:HanXRQr2_Chr12g0533831.1"/>
    <property type="gene ID" value="HanXRQr2_Chr12g0533831"/>
</dbReference>